<dbReference type="EMBL" id="FNGI01000005">
    <property type="protein sequence ID" value="SDL62221.1"/>
    <property type="molecule type" value="Genomic_DNA"/>
</dbReference>
<evidence type="ECO:0000313" key="3">
    <source>
        <dbReference type="Proteomes" id="UP000198654"/>
    </source>
</evidence>
<evidence type="ECO:0000313" key="2">
    <source>
        <dbReference type="EMBL" id="SDL62221.1"/>
    </source>
</evidence>
<name>A0A1G9LJV0_9GAMM</name>
<dbReference type="AlphaFoldDB" id="A0A1G9LJV0"/>
<dbReference type="Proteomes" id="UP000198654">
    <property type="component" value="Unassembled WGS sequence"/>
</dbReference>
<accession>A0A1G9LJV0</accession>
<feature type="signal peptide" evidence="1">
    <location>
        <begin position="1"/>
        <end position="19"/>
    </location>
</feature>
<reference evidence="2 3" key="1">
    <citation type="submission" date="2016-10" db="EMBL/GenBank/DDBJ databases">
        <authorList>
            <person name="de Groot N.N."/>
        </authorList>
    </citation>
    <scope>NUCLEOTIDE SEQUENCE [LARGE SCALE GENOMIC DNA]</scope>
    <source>
        <strain evidence="2 3">DSM 14789</strain>
    </source>
</reference>
<dbReference type="OrthoDB" id="14727at2"/>
<keyword evidence="1" id="KW-0732">Signal</keyword>
<evidence type="ECO:0000256" key="1">
    <source>
        <dbReference type="SAM" id="SignalP"/>
    </source>
</evidence>
<keyword evidence="3" id="KW-1185">Reference proteome</keyword>
<dbReference type="STRING" id="119000.SAMN05661010_02125"/>
<feature type="chain" id="PRO_5011478523" evidence="1">
    <location>
        <begin position="20"/>
        <end position="145"/>
    </location>
</feature>
<sequence>MVRPFLIALLLVTPLTAVAASESVRLYKSPSGGCCSAYVDYLRENGFDVVVIPMPDMAQIKAEQGVPRPLASCHTSIIEGYVFEGHIPVRSVHRVLDQRPTIAGISVPGMLMGSPGIGIERGLAEPLRVYDLGGVAYATYRRIPR</sequence>
<organism evidence="2 3">
    <name type="scientific">Modicisalibacter muralis</name>
    <dbReference type="NCBI Taxonomy" id="119000"/>
    <lineage>
        <taxon>Bacteria</taxon>
        <taxon>Pseudomonadati</taxon>
        <taxon>Pseudomonadota</taxon>
        <taxon>Gammaproteobacteria</taxon>
        <taxon>Oceanospirillales</taxon>
        <taxon>Halomonadaceae</taxon>
        <taxon>Modicisalibacter</taxon>
    </lineage>
</organism>
<dbReference type="InterPro" id="IPR007332">
    <property type="entry name" value="DUF411"/>
</dbReference>
<proteinExistence type="predicted"/>
<gene>
    <name evidence="2" type="ORF">SAMN05661010_02125</name>
</gene>
<dbReference type="RefSeq" id="WP_089728338.1">
    <property type="nucleotide sequence ID" value="NZ_FNGI01000005.1"/>
</dbReference>
<protein>
    <submittedName>
        <fullName evidence="2">Uncharacterized conserved protein</fullName>
    </submittedName>
</protein>
<dbReference type="Pfam" id="PF04214">
    <property type="entry name" value="DUF411"/>
    <property type="match status" value="1"/>
</dbReference>